<keyword evidence="1" id="KW-1133">Transmembrane helix</keyword>
<dbReference type="EMBL" id="NVQR01000090">
    <property type="protein sequence ID" value="PCH60502.1"/>
    <property type="molecule type" value="Genomic_DNA"/>
</dbReference>
<organism evidence="2 3">
    <name type="scientific">SAR86 cluster bacterium</name>
    <dbReference type="NCBI Taxonomy" id="2030880"/>
    <lineage>
        <taxon>Bacteria</taxon>
        <taxon>Pseudomonadati</taxon>
        <taxon>Pseudomonadota</taxon>
        <taxon>Gammaproteobacteria</taxon>
        <taxon>SAR86 cluster</taxon>
    </lineage>
</organism>
<dbReference type="Proteomes" id="UP000218172">
    <property type="component" value="Unassembled WGS sequence"/>
</dbReference>
<evidence type="ECO:0000256" key="1">
    <source>
        <dbReference type="SAM" id="Phobius"/>
    </source>
</evidence>
<keyword evidence="1" id="KW-0812">Transmembrane</keyword>
<reference evidence="3" key="1">
    <citation type="submission" date="2017-08" db="EMBL/GenBank/DDBJ databases">
        <title>A dynamic microbial community with high functional redundancy inhabits the cold, oxic subseafloor aquifer.</title>
        <authorList>
            <person name="Tully B.J."/>
            <person name="Wheat C.G."/>
            <person name="Glazer B.T."/>
            <person name="Huber J.A."/>
        </authorList>
    </citation>
    <scope>NUCLEOTIDE SEQUENCE [LARGE SCALE GENOMIC DNA]</scope>
</reference>
<comment type="caution">
    <text evidence="2">The sequence shown here is derived from an EMBL/GenBank/DDBJ whole genome shotgun (WGS) entry which is preliminary data.</text>
</comment>
<sequence>MDTLNSNTEDEIQKKITRLVFVDSVAATMVGFGLYGKFSDKPLPFLNDALVINSLLVIGGVMMVFCGYKVFTLLMMRNK</sequence>
<name>A0A2A4MKT8_9GAMM</name>
<evidence type="ECO:0000313" key="3">
    <source>
        <dbReference type="Proteomes" id="UP000218172"/>
    </source>
</evidence>
<feature type="transmembrane region" description="Helical" evidence="1">
    <location>
        <begin position="20"/>
        <end position="38"/>
    </location>
</feature>
<keyword evidence="1" id="KW-0472">Membrane</keyword>
<accession>A0A2A4MKT8</accession>
<proteinExistence type="predicted"/>
<feature type="transmembrane region" description="Helical" evidence="1">
    <location>
        <begin position="50"/>
        <end position="71"/>
    </location>
</feature>
<protein>
    <submittedName>
        <fullName evidence="2">Uncharacterized protein</fullName>
    </submittedName>
</protein>
<gene>
    <name evidence="2" type="ORF">COC19_05855</name>
</gene>
<evidence type="ECO:0000313" key="2">
    <source>
        <dbReference type="EMBL" id="PCH60502.1"/>
    </source>
</evidence>
<dbReference type="AlphaFoldDB" id="A0A2A4MKT8"/>